<name>A0A8S4RHG3_9NEOP</name>
<evidence type="ECO:0000256" key="5">
    <source>
        <dbReference type="ARBA" id="ARBA00025466"/>
    </source>
</evidence>
<dbReference type="Proteomes" id="UP000838756">
    <property type="component" value="Unassembled WGS sequence"/>
</dbReference>
<evidence type="ECO:0000256" key="3">
    <source>
        <dbReference type="ARBA" id="ARBA00023015"/>
    </source>
</evidence>
<proteinExistence type="predicted"/>
<dbReference type="AlphaFoldDB" id="A0A8S4RHG3"/>
<gene>
    <name evidence="7" type="primary">jg22038</name>
    <name evidence="7" type="ORF">PAEG_LOCUS13686</name>
</gene>
<dbReference type="PROSITE" id="PS50090">
    <property type="entry name" value="MYB_LIKE"/>
    <property type="match status" value="1"/>
</dbReference>
<reference evidence="7" key="1">
    <citation type="submission" date="2022-03" db="EMBL/GenBank/DDBJ databases">
        <authorList>
            <person name="Lindestad O."/>
        </authorList>
    </citation>
    <scope>NUCLEOTIDE SEQUENCE</scope>
</reference>
<protein>
    <recommendedName>
        <fullName evidence="2">Regulatory protein zeste</fullName>
    </recommendedName>
</protein>
<evidence type="ECO:0000259" key="6">
    <source>
        <dbReference type="PROSITE" id="PS50090"/>
    </source>
</evidence>
<dbReference type="PANTHER" id="PTHR21411:SF0">
    <property type="entry name" value="REGULATORY PROTEIN ZESTE"/>
    <property type="match status" value="1"/>
</dbReference>
<comment type="subunit">
    <text evidence="1">Self-associates forming complexes of several hundred monomers.</text>
</comment>
<evidence type="ECO:0000313" key="8">
    <source>
        <dbReference type="Proteomes" id="UP000838756"/>
    </source>
</evidence>
<comment type="function">
    <text evidence="5">Involved in transvection phenomena (= synapsis-dependent gene expression), where the synaptic pairing of chromosomes carrying genes with which zeste interacts influences the expression of these genes. Zeste binds to DNA and stimulates transcription from a nearby promoter.</text>
</comment>
<dbReference type="EMBL" id="CAKXAJ010025192">
    <property type="protein sequence ID" value="CAH2236227.1"/>
    <property type="molecule type" value="Genomic_DNA"/>
</dbReference>
<evidence type="ECO:0000313" key="7">
    <source>
        <dbReference type="EMBL" id="CAH2236227.1"/>
    </source>
</evidence>
<dbReference type="Gene3D" id="1.10.10.60">
    <property type="entry name" value="Homeodomain-like"/>
    <property type="match status" value="1"/>
</dbReference>
<accession>A0A8S4RHG3</accession>
<organism evidence="7 8">
    <name type="scientific">Pararge aegeria aegeria</name>
    <dbReference type="NCBI Taxonomy" id="348720"/>
    <lineage>
        <taxon>Eukaryota</taxon>
        <taxon>Metazoa</taxon>
        <taxon>Ecdysozoa</taxon>
        <taxon>Arthropoda</taxon>
        <taxon>Hexapoda</taxon>
        <taxon>Insecta</taxon>
        <taxon>Pterygota</taxon>
        <taxon>Neoptera</taxon>
        <taxon>Endopterygota</taxon>
        <taxon>Lepidoptera</taxon>
        <taxon>Glossata</taxon>
        <taxon>Ditrysia</taxon>
        <taxon>Papilionoidea</taxon>
        <taxon>Nymphalidae</taxon>
        <taxon>Satyrinae</taxon>
        <taxon>Satyrini</taxon>
        <taxon>Parargina</taxon>
        <taxon>Pararge</taxon>
    </lineage>
</organism>
<sequence length="305" mass="35395">MWKSIILDVECIVCNKTLQKIKHDPREVSRKMVRISTKRARTPNWSPEEKQFLLELIKEHKEVVVTKNNNGPNHSEEKDVAWNEILRQLAVKFGNKFFGLSTKKVKTQWQNMKRITREEIALNGDVVNKYSKQSMEVCTILDLVKDGILKKENEVNDTTMSANVEIKTECIDEDPTSQPSCSSTNLYQDISSKVNDITKSSSSSEIAEIIADDPEMDQENMNNKRSKCTMTEPTLLEDNIRNVVQFNTDMHEFLKFSATEKHLKMESLKEERQVFRAVRETAELNKIIAEQKLKHILWMKNQEMS</sequence>
<keyword evidence="3" id="KW-0805">Transcription regulation</keyword>
<keyword evidence="8" id="KW-1185">Reference proteome</keyword>
<dbReference type="PANTHER" id="PTHR21411">
    <property type="entry name" value="APONTIC"/>
    <property type="match status" value="1"/>
</dbReference>
<dbReference type="SMART" id="SM00717">
    <property type="entry name" value="SANT"/>
    <property type="match status" value="1"/>
</dbReference>
<evidence type="ECO:0000256" key="4">
    <source>
        <dbReference type="ARBA" id="ARBA00023163"/>
    </source>
</evidence>
<keyword evidence="4" id="KW-0804">Transcription</keyword>
<dbReference type="Pfam" id="PF13873">
    <property type="entry name" value="Myb_DNA-bind_5"/>
    <property type="match status" value="1"/>
</dbReference>
<evidence type="ECO:0000256" key="1">
    <source>
        <dbReference type="ARBA" id="ARBA00011764"/>
    </source>
</evidence>
<feature type="domain" description="Myb-like" evidence="6">
    <location>
        <begin position="37"/>
        <end position="113"/>
    </location>
</feature>
<comment type="caution">
    <text evidence="7">The sequence shown here is derived from an EMBL/GenBank/DDBJ whole genome shotgun (WGS) entry which is preliminary data.</text>
</comment>
<dbReference type="InterPro" id="IPR028002">
    <property type="entry name" value="Myb_DNA-bind_5"/>
</dbReference>
<dbReference type="InterPro" id="IPR001005">
    <property type="entry name" value="SANT/Myb"/>
</dbReference>
<evidence type="ECO:0000256" key="2">
    <source>
        <dbReference type="ARBA" id="ARBA00016807"/>
    </source>
</evidence>
<dbReference type="OrthoDB" id="10045676at2759"/>